<dbReference type="SMART" id="SM00382">
    <property type="entry name" value="AAA"/>
    <property type="match status" value="1"/>
</dbReference>
<dbReference type="GO" id="GO:0016887">
    <property type="term" value="F:ATP hydrolysis activity"/>
    <property type="evidence" value="ECO:0007669"/>
    <property type="project" value="InterPro"/>
</dbReference>
<dbReference type="GO" id="GO:0015421">
    <property type="term" value="F:ABC-type oligopeptide transporter activity"/>
    <property type="evidence" value="ECO:0007669"/>
    <property type="project" value="TreeGrafter"/>
</dbReference>
<keyword evidence="9 10" id="KW-0472">Membrane</keyword>
<dbReference type="GO" id="GO:0005524">
    <property type="term" value="F:ATP binding"/>
    <property type="evidence" value="ECO:0007669"/>
    <property type="project" value="UniProtKB-KW"/>
</dbReference>
<evidence type="ECO:0000256" key="10">
    <source>
        <dbReference type="SAM" id="Phobius"/>
    </source>
</evidence>
<keyword evidence="7 13" id="KW-0067">ATP-binding</keyword>
<dbReference type="OrthoDB" id="9769895at2"/>
<feature type="transmembrane region" description="Helical" evidence="10">
    <location>
        <begin position="60"/>
        <end position="80"/>
    </location>
</feature>
<evidence type="ECO:0000256" key="8">
    <source>
        <dbReference type="ARBA" id="ARBA00022989"/>
    </source>
</evidence>
<evidence type="ECO:0000256" key="1">
    <source>
        <dbReference type="ARBA" id="ARBA00004651"/>
    </source>
</evidence>
<evidence type="ECO:0000256" key="6">
    <source>
        <dbReference type="ARBA" id="ARBA00022741"/>
    </source>
</evidence>
<dbReference type="PROSITE" id="PS50893">
    <property type="entry name" value="ABC_TRANSPORTER_2"/>
    <property type="match status" value="1"/>
</dbReference>
<evidence type="ECO:0000256" key="4">
    <source>
        <dbReference type="ARBA" id="ARBA00022519"/>
    </source>
</evidence>
<keyword evidence="8 10" id="KW-1133">Transmembrane helix</keyword>
<dbReference type="PATRIC" id="fig|1309411.5.peg.1800"/>
<dbReference type="PROSITE" id="PS00211">
    <property type="entry name" value="ABC_TRANSPORTER_1"/>
    <property type="match status" value="1"/>
</dbReference>
<dbReference type="InterPro" id="IPR036640">
    <property type="entry name" value="ABC1_TM_sf"/>
</dbReference>
<dbReference type="InterPro" id="IPR011527">
    <property type="entry name" value="ABC1_TM_dom"/>
</dbReference>
<organism evidence="13 14">
    <name type="scientific">Deinococcus soli</name>
    <name type="common">ex Cha et al. 2016</name>
    <dbReference type="NCBI Taxonomy" id="1309411"/>
    <lineage>
        <taxon>Bacteria</taxon>
        <taxon>Thermotogati</taxon>
        <taxon>Deinococcota</taxon>
        <taxon>Deinococci</taxon>
        <taxon>Deinococcales</taxon>
        <taxon>Deinococcaceae</taxon>
        <taxon>Deinococcus</taxon>
    </lineage>
</organism>
<evidence type="ECO:0000256" key="7">
    <source>
        <dbReference type="ARBA" id="ARBA00022840"/>
    </source>
</evidence>
<dbReference type="GO" id="GO:0005886">
    <property type="term" value="C:plasma membrane"/>
    <property type="evidence" value="ECO:0007669"/>
    <property type="project" value="UniProtKB-SubCell"/>
</dbReference>
<feature type="transmembrane region" description="Helical" evidence="10">
    <location>
        <begin position="260"/>
        <end position="283"/>
    </location>
</feature>
<dbReference type="SUPFAM" id="SSF52540">
    <property type="entry name" value="P-loop containing nucleoside triphosphate hydrolases"/>
    <property type="match status" value="1"/>
</dbReference>
<feature type="transmembrane region" description="Helical" evidence="10">
    <location>
        <begin position="149"/>
        <end position="178"/>
    </location>
</feature>
<evidence type="ECO:0000256" key="5">
    <source>
        <dbReference type="ARBA" id="ARBA00022692"/>
    </source>
</evidence>
<evidence type="ECO:0000256" key="9">
    <source>
        <dbReference type="ARBA" id="ARBA00023136"/>
    </source>
</evidence>
<dbReference type="Proteomes" id="UP000034024">
    <property type="component" value="Chromosome"/>
</dbReference>
<feature type="domain" description="ABC transporter" evidence="11">
    <location>
        <begin position="341"/>
        <end position="574"/>
    </location>
</feature>
<dbReference type="PANTHER" id="PTHR43394">
    <property type="entry name" value="ATP-DEPENDENT PERMEASE MDL1, MITOCHONDRIAL"/>
    <property type="match status" value="1"/>
</dbReference>
<dbReference type="AlphaFoldDB" id="A0A0F7JQX7"/>
<dbReference type="Gene3D" id="1.20.1560.10">
    <property type="entry name" value="ABC transporter type 1, transmembrane domain"/>
    <property type="match status" value="1"/>
</dbReference>
<protein>
    <submittedName>
        <fullName evidence="13">ABC transporter ATP-binding protein</fullName>
    </submittedName>
</protein>
<dbReference type="EMBL" id="CP011389">
    <property type="protein sequence ID" value="AKH17138.1"/>
    <property type="molecule type" value="Genomic_DNA"/>
</dbReference>
<sequence length="574" mass="62654">MPAPSPSVLRRLYGLLNPYRRTVGAGLLLLLGSVAAELYPPLVWIRVVDHGIPNRDWTFIGWQLVLLVAVFGVQQALSAWRGLLLERAGQAFTRDLRLTLYRKLQGQSAAYFEGQRTGDLIARVTGDVDALQDVLVRGTDAVLANALRLIGVIGIFIALQPLLGILTTLPMIAVALMLRRYARTVRPAYRAARARLGDLSALITDRLSGIRVVQGFAREDAEAERIRALGDELYAEGVKAVTIRNRAFPRARFVGNLGNVIMLGGGAWLIMAGQFTLGGLLAYRGYGRYFYGPIDDLVNIGDLLQRAEASGRRVFEVLDAPVPVQDRPGAQPLPQPVRGDLRFENVTFGYDPARPILRDVTLHIPAGQRVALLGESGAGKSTLLALVTRTFDPQHGRVTLDGHDLRDLTLRSLRENAAVMAQDTFLFHDTVLNNVRYARPDATDAEVDAALRAAHAHTFVHALPDGLQTVVGERGVRLSGGQRQRLSIARTLLARPSLLLLDEPTSAVDAESETQVVAALDELTRGRTALIVTHRPSLARTADRVIVLAGGMIVEDGHPDTLRRRGGAYAMLER</sequence>
<keyword evidence="4" id="KW-0997">Cell inner membrane</keyword>
<dbReference type="SUPFAM" id="SSF90123">
    <property type="entry name" value="ABC transporter transmembrane region"/>
    <property type="match status" value="1"/>
</dbReference>
<comment type="subcellular location">
    <subcellularLocation>
        <location evidence="1">Cell membrane</location>
        <topology evidence="1">Multi-pass membrane protein</topology>
    </subcellularLocation>
</comment>
<dbReference type="InterPro" id="IPR039421">
    <property type="entry name" value="Type_1_exporter"/>
</dbReference>
<accession>A0A0F7JQX7</accession>
<dbReference type="RefSeq" id="WP_046843708.1">
    <property type="nucleotide sequence ID" value="NZ_CP011389.1"/>
</dbReference>
<dbReference type="Pfam" id="PF00664">
    <property type="entry name" value="ABC_membrane"/>
    <property type="match status" value="1"/>
</dbReference>
<evidence type="ECO:0000313" key="14">
    <source>
        <dbReference type="Proteomes" id="UP000034024"/>
    </source>
</evidence>
<feature type="domain" description="ABC transmembrane type-1" evidence="12">
    <location>
        <begin position="25"/>
        <end position="306"/>
    </location>
</feature>
<gene>
    <name evidence="13" type="ORF">SY84_08830</name>
</gene>
<proteinExistence type="predicted"/>
<dbReference type="KEGG" id="dch:SY84_08830"/>
<evidence type="ECO:0000256" key="2">
    <source>
        <dbReference type="ARBA" id="ARBA00022448"/>
    </source>
</evidence>
<evidence type="ECO:0000256" key="3">
    <source>
        <dbReference type="ARBA" id="ARBA00022475"/>
    </source>
</evidence>
<keyword evidence="2" id="KW-0813">Transport</keyword>
<dbReference type="PROSITE" id="PS50929">
    <property type="entry name" value="ABC_TM1F"/>
    <property type="match status" value="1"/>
</dbReference>
<dbReference type="Pfam" id="PF00005">
    <property type="entry name" value="ABC_tran"/>
    <property type="match status" value="1"/>
</dbReference>
<keyword evidence="5 10" id="KW-0812">Transmembrane</keyword>
<evidence type="ECO:0000259" key="11">
    <source>
        <dbReference type="PROSITE" id="PS50893"/>
    </source>
</evidence>
<dbReference type="InterPro" id="IPR017871">
    <property type="entry name" value="ABC_transporter-like_CS"/>
</dbReference>
<dbReference type="FunFam" id="3.40.50.300:FF:001001">
    <property type="entry name" value="Multidrug ABC transporter ATP-binding protein"/>
    <property type="match status" value="1"/>
</dbReference>
<dbReference type="PANTHER" id="PTHR43394:SF1">
    <property type="entry name" value="ATP-BINDING CASSETTE SUB-FAMILY B MEMBER 10, MITOCHONDRIAL"/>
    <property type="match status" value="1"/>
</dbReference>
<evidence type="ECO:0000259" key="12">
    <source>
        <dbReference type="PROSITE" id="PS50929"/>
    </source>
</evidence>
<keyword evidence="3" id="KW-1003">Cell membrane</keyword>
<dbReference type="InterPro" id="IPR003439">
    <property type="entry name" value="ABC_transporter-like_ATP-bd"/>
</dbReference>
<dbReference type="InterPro" id="IPR003593">
    <property type="entry name" value="AAA+_ATPase"/>
</dbReference>
<reference evidence="13 14" key="1">
    <citation type="submission" date="2015-01" db="EMBL/GenBank/DDBJ databases">
        <title>Deinococcus soli/N5/whole genome sequencing.</title>
        <authorList>
            <person name="Kim M.K."/>
            <person name="Srinivasan S."/>
            <person name="Lee J.-J."/>
        </authorList>
    </citation>
    <scope>NUCLEOTIDE SEQUENCE [LARGE SCALE GENOMIC DNA]</scope>
    <source>
        <strain evidence="13 14">N5</strain>
    </source>
</reference>
<dbReference type="InterPro" id="IPR027417">
    <property type="entry name" value="P-loop_NTPase"/>
</dbReference>
<keyword evidence="14" id="KW-1185">Reference proteome</keyword>
<dbReference type="Gene3D" id="3.40.50.300">
    <property type="entry name" value="P-loop containing nucleotide triphosphate hydrolases"/>
    <property type="match status" value="1"/>
</dbReference>
<evidence type="ECO:0000313" key="13">
    <source>
        <dbReference type="EMBL" id="AKH17138.1"/>
    </source>
</evidence>
<keyword evidence="6" id="KW-0547">Nucleotide-binding</keyword>
<name>A0A0F7JQX7_9DEIO</name>